<dbReference type="PANTHER" id="PTHR10920">
    <property type="entry name" value="RIBOSOMAL RNA METHYLTRANSFERASE"/>
    <property type="match status" value="1"/>
</dbReference>
<evidence type="ECO:0000256" key="1">
    <source>
        <dbReference type="ARBA" id="ARBA00009258"/>
    </source>
</evidence>
<name>A0A0L0NPU0_CANAR</name>
<organism evidence="8 9">
    <name type="scientific">Candidozyma auris</name>
    <name type="common">Yeast</name>
    <name type="synonym">Candida auris</name>
    <dbReference type="NCBI Taxonomy" id="498019"/>
    <lineage>
        <taxon>Eukaryota</taxon>
        <taxon>Fungi</taxon>
        <taxon>Dikarya</taxon>
        <taxon>Ascomycota</taxon>
        <taxon>Saccharomycotina</taxon>
        <taxon>Pichiomycetes</taxon>
        <taxon>Metschnikowiaceae</taxon>
        <taxon>Candidozyma</taxon>
    </lineage>
</organism>
<evidence type="ECO:0000256" key="5">
    <source>
        <dbReference type="ARBA" id="ARBA00022691"/>
    </source>
</evidence>
<comment type="similarity">
    <text evidence="1">Belongs to the class I-like SAM-binding methyltransferase superfamily. RNA methyltransferase RlmE family.</text>
</comment>
<dbReference type="Pfam" id="PF01728">
    <property type="entry name" value="FtsJ"/>
    <property type="match status" value="1"/>
</dbReference>
<dbReference type="Proteomes" id="UP000037122">
    <property type="component" value="Unassembled WGS sequence"/>
</dbReference>
<gene>
    <name evidence="8" type="ORF">QG37_07726</name>
</gene>
<dbReference type="VEuPathDB" id="FungiDB:B9J08_001923"/>
<evidence type="ECO:0000313" key="9">
    <source>
        <dbReference type="Proteomes" id="UP000037122"/>
    </source>
</evidence>
<evidence type="ECO:0000256" key="6">
    <source>
        <dbReference type="ARBA" id="ARBA00041184"/>
    </source>
</evidence>
<dbReference type="InterPro" id="IPR029063">
    <property type="entry name" value="SAM-dependent_MTases_sf"/>
</dbReference>
<reference evidence="9" key="1">
    <citation type="journal article" date="2015" name="BMC Genomics">
        <title>Draft genome of a commonly misdiagnosed multidrug resistant pathogen Candida auris.</title>
        <authorList>
            <person name="Chatterjee S."/>
            <person name="Alampalli S.V."/>
            <person name="Nageshan R.K."/>
            <person name="Chettiar S.T."/>
            <person name="Joshi S."/>
            <person name="Tatu U.S."/>
        </authorList>
    </citation>
    <scope>NUCLEOTIDE SEQUENCE [LARGE SCALE GENOMIC DNA]</scope>
    <source>
        <strain evidence="9">6684</strain>
    </source>
</reference>
<evidence type="ECO:0000313" key="8">
    <source>
        <dbReference type="EMBL" id="KND96014.1"/>
    </source>
</evidence>
<evidence type="ECO:0000259" key="7">
    <source>
        <dbReference type="Pfam" id="PF01728"/>
    </source>
</evidence>
<dbReference type="VEuPathDB" id="FungiDB:CJJ07_005054"/>
<feature type="domain" description="Ribosomal RNA methyltransferase FtsJ" evidence="7">
    <location>
        <begin position="45"/>
        <end position="292"/>
    </location>
</feature>
<comment type="caution">
    <text evidence="8">The sequence shown here is derived from an EMBL/GenBank/DDBJ whole genome shotgun (WGS) entry which is preliminary data.</text>
</comment>
<dbReference type="PANTHER" id="PTHR10920:SF18">
    <property type="entry name" value="RRNA METHYLTRANSFERASE 2, MITOCHONDRIAL"/>
    <property type="match status" value="1"/>
</dbReference>
<dbReference type="InterPro" id="IPR050082">
    <property type="entry name" value="RNA_methyltr_RlmE"/>
</dbReference>
<dbReference type="SUPFAM" id="SSF53335">
    <property type="entry name" value="S-adenosyl-L-methionine-dependent methyltransferases"/>
    <property type="match status" value="1"/>
</dbReference>
<accession>A0A0L0NPU0</accession>
<evidence type="ECO:0000256" key="3">
    <source>
        <dbReference type="ARBA" id="ARBA00022603"/>
    </source>
</evidence>
<dbReference type="InterPro" id="IPR002877">
    <property type="entry name" value="RNA_MeTrfase_FtsJ_dom"/>
</dbReference>
<evidence type="ECO:0000256" key="2">
    <source>
        <dbReference type="ARBA" id="ARBA00022552"/>
    </source>
</evidence>
<sequence length="333" mass="38071">MMLFSIIRWRRPSGLRPFSLLANRYASTRLTRREKIDNQNHLSRSKLFQLDTRFNLFNKKVSRVVDLGYAPGNWMTYARDALLATHDCEPEKIYQKCTIVGLDIVVANAPRGTFATQGNVLSKLAQRNVLEILKEHAYRNLAIKSGVLNEKIGNDESKELTLEAGIEQTRALFENLSLSKDETLESILSLQDYQAHLVMSDLTTPFLQNRGFFNNTFSRPFIRSSTNTALRMNLTDPEKNCIDLADAALLFCCENLAKAGSLVIRLAKVDLADPELSLLRQRLENLFTSVQKWSIENKTESDIPKVQELFFICEDKRDQIADKYVIFDVKRPS</sequence>
<protein>
    <recommendedName>
        <fullName evidence="6">rRNA methyltransferase 2, mitochondrial</fullName>
    </recommendedName>
</protein>
<dbReference type="GO" id="GO:0005739">
    <property type="term" value="C:mitochondrion"/>
    <property type="evidence" value="ECO:0007669"/>
    <property type="project" value="TreeGrafter"/>
</dbReference>
<dbReference type="AlphaFoldDB" id="A0A0L0NPU0"/>
<dbReference type="GO" id="GO:0008650">
    <property type="term" value="F:rRNA (uridine-2'-O-)-methyltransferase activity"/>
    <property type="evidence" value="ECO:0007669"/>
    <property type="project" value="TreeGrafter"/>
</dbReference>
<keyword evidence="5" id="KW-0949">S-adenosyl-L-methionine</keyword>
<keyword evidence="2" id="KW-0698">rRNA processing</keyword>
<evidence type="ECO:0000256" key="4">
    <source>
        <dbReference type="ARBA" id="ARBA00022679"/>
    </source>
</evidence>
<dbReference type="VEuPathDB" id="FungiDB:CJI96_0000380"/>
<dbReference type="EMBL" id="LGST01000062">
    <property type="protein sequence ID" value="KND96014.1"/>
    <property type="molecule type" value="Genomic_DNA"/>
</dbReference>
<keyword evidence="3" id="KW-0489">Methyltransferase</keyword>
<dbReference type="VEuPathDB" id="FungiDB:CJI97_002584"/>
<dbReference type="VEuPathDB" id="FungiDB:CJJ09_001559"/>
<proteinExistence type="inferred from homology"/>
<dbReference type="VEuPathDB" id="FungiDB:QG37_07726"/>
<dbReference type="Gene3D" id="3.40.50.150">
    <property type="entry name" value="Vaccinia Virus protein VP39"/>
    <property type="match status" value="1"/>
</dbReference>
<keyword evidence="4" id="KW-0808">Transferase</keyword>